<sequence length="214" mass="25153">MHKYTIFIILFIKAVIGLNYTNFNYEFLTKEEFNCSSCGFFYNSTCIDTQKKEYCDIYDTYYCHKNKCLLENDEIQFKPLLINTSQETPITNSLIIESCDKVMHNTQKCNTRKCNNDSDCFSNICYDNTCITNVNAPLYICKSKYGKFNCLKADHESCERNIECYSSYCDGLKLCFQIESYNSYYRLIVIGTILFVLLTILLCCCFKYNTFFKK</sequence>
<dbReference type="OrthoDB" id="282594at2759"/>
<comment type="caution">
    <text evidence="3">The sequence shown here is derived from an EMBL/GenBank/DDBJ whole genome shotgun (WGS) entry which is preliminary data.</text>
</comment>
<keyword evidence="1" id="KW-0812">Transmembrane</keyword>
<name>A0A1Y1VBW5_9FUNG</name>
<reference evidence="3 4" key="2">
    <citation type="submission" date="2016-08" db="EMBL/GenBank/DDBJ databases">
        <title>Pervasive Adenine N6-methylation of Active Genes in Fungi.</title>
        <authorList>
            <consortium name="DOE Joint Genome Institute"/>
            <person name="Mondo S.J."/>
            <person name="Dannebaum R.O."/>
            <person name="Kuo R.C."/>
            <person name="Labutti K."/>
            <person name="Haridas S."/>
            <person name="Kuo A."/>
            <person name="Salamov A."/>
            <person name="Ahrendt S.R."/>
            <person name="Lipzen A."/>
            <person name="Sullivan W."/>
            <person name="Andreopoulos W.B."/>
            <person name="Clum A."/>
            <person name="Lindquist E."/>
            <person name="Daum C."/>
            <person name="Ramamoorthy G.K."/>
            <person name="Gryganskyi A."/>
            <person name="Culley D."/>
            <person name="Magnuson J.K."/>
            <person name="James T.Y."/>
            <person name="O'Malley M.A."/>
            <person name="Stajich J.E."/>
            <person name="Spatafora J.W."/>
            <person name="Visel A."/>
            <person name="Grigoriev I.V."/>
        </authorList>
    </citation>
    <scope>NUCLEOTIDE SEQUENCE [LARGE SCALE GENOMIC DNA]</scope>
    <source>
        <strain evidence="4">finn</strain>
    </source>
</reference>
<evidence type="ECO:0000313" key="4">
    <source>
        <dbReference type="Proteomes" id="UP000193719"/>
    </source>
</evidence>
<evidence type="ECO:0000256" key="2">
    <source>
        <dbReference type="SAM" id="SignalP"/>
    </source>
</evidence>
<keyword evidence="1" id="KW-0472">Membrane</keyword>
<organism evidence="3 4">
    <name type="scientific">Piromyces finnis</name>
    <dbReference type="NCBI Taxonomy" id="1754191"/>
    <lineage>
        <taxon>Eukaryota</taxon>
        <taxon>Fungi</taxon>
        <taxon>Fungi incertae sedis</taxon>
        <taxon>Chytridiomycota</taxon>
        <taxon>Chytridiomycota incertae sedis</taxon>
        <taxon>Neocallimastigomycetes</taxon>
        <taxon>Neocallimastigales</taxon>
        <taxon>Neocallimastigaceae</taxon>
        <taxon>Piromyces</taxon>
    </lineage>
</organism>
<accession>A0A1Y1VBW5</accession>
<feature type="signal peptide" evidence="2">
    <location>
        <begin position="1"/>
        <end position="17"/>
    </location>
</feature>
<keyword evidence="1" id="KW-1133">Transmembrane helix</keyword>
<evidence type="ECO:0000256" key="1">
    <source>
        <dbReference type="SAM" id="Phobius"/>
    </source>
</evidence>
<evidence type="ECO:0000313" key="3">
    <source>
        <dbReference type="EMBL" id="ORX51390.1"/>
    </source>
</evidence>
<feature type="transmembrane region" description="Helical" evidence="1">
    <location>
        <begin position="184"/>
        <end position="206"/>
    </location>
</feature>
<feature type="chain" id="PRO_5012982723" evidence="2">
    <location>
        <begin position="18"/>
        <end position="214"/>
    </location>
</feature>
<dbReference type="EMBL" id="MCFH01000018">
    <property type="protein sequence ID" value="ORX51390.1"/>
    <property type="molecule type" value="Genomic_DNA"/>
</dbReference>
<reference evidence="3 4" key="1">
    <citation type="submission" date="2016-08" db="EMBL/GenBank/DDBJ databases">
        <title>Genomes of anaerobic fungi encode conserved fungal cellulosomes for biomass hydrolysis.</title>
        <authorList>
            <consortium name="DOE Joint Genome Institute"/>
            <person name="Haitjema C.H."/>
            <person name="Gilmore S.P."/>
            <person name="Henske J.K."/>
            <person name="Solomon K.V."/>
            <person name="De Groot R."/>
            <person name="Kuo A."/>
            <person name="Mondo S.J."/>
            <person name="Salamov A.A."/>
            <person name="Labutti K."/>
            <person name="Zhao Z."/>
            <person name="Chiniquy J."/>
            <person name="Barry K."/>
            <person name="Brewer H.M."/>
            <person name="Purvine S.O."/>
            <person name="Wright A.T."/>
            <person name="Boxma B."/>
            <person name="Van Alen T."/>
            <person name="Hackstein J.H."/>
            <person name="Baker S.E."/>
            <person name="Grigoriev I.V."/>
            <person name="O'Malley M.A."/>
        </authorList>
    </citation>
    <scope>NUCLEOTIDE SEQUENCE [LARGE SCALE GENOMIC DNA]</scope>
    <source>
        <strain evidence="4">finn</strain>
    </source>
</reference>
<protein>
    <submittedName>
        <fullName evidence="3">Uncharacterized protein</fullName>
    </submittedName>
</protein>
<keyword evidence="2" id="KW-0732">Signal</keyword>
<dbReference type="AlphaFoldDB" id="A0A1Y1VBW5"/>
<proteinExistence type="predicted"/>
<gene>
    <name evidence="3" type="ORF">BCR36DRAFT_325531</name>
</gene>
<dbReference type="Proteomes" id="UP000193719">
    <property type="component" value="Unassembled WGS sequence"/>
</dbReference>
<keyword evidence="4" id="KW-1185">Reference proteome</keyword>